<organism evidence="9 10">
    <name type="scientific">Gossypium darwinii</name>
    <name type="common">Darwin's cotton</name>
    <name type="synonym">Gossypium barbadense var. darwinii</name>
    <dbReference type="NCBI Taxonomy" id="34276"/>
    <lineage>
        <taxon>Eukaryota</taxon>
        <taxon>Viridiplantae</taxon>
        <taxon>Streptophyta</taxon>
        <taxon>Embryophyta</taxon>
        <taxon>Tracheophyta</taxon>
        <taxon>Spermatophyta</taxon>
        <taxon>Magnoliopsida</taxon>
        <taxon>eudicotyledons</taxon>
        <taxon>Gunneridae</taxon>
        <taxon>Pentapetalae</taxon>
        <taxon>rosids</taxon>
        <taxon>malvids</taxon>
        <taxon>Malvales</taxon>
        <taxon>Malvaceae</taxon>
        <taxon>Malvoideae</taxon>
        <taxon>Gossypium</taxon>
    </lineage>
</organism>
<keyword evidence="2 6" id="KW-0678">Repressor</keyword>
<reference evidence="9 10" key="1">
    <citation type="submission" date="2019-06" db="EMBL/GenBank/DDBJ databases">
        <title>WGS assembly of Gossypium darwinii.</title>
        <authorList>
            <person name="Chen Z.J."/>
            <person name="Sreedasyam A."/>
            <person name="Ando A."/>
            <person name="Song Q."/>
            <person name="De L."/>
            <person name="Hulse-Kemp A."/>
            <person name="Ding M."/>
            <person name="Ye W."/>
            <person name="Kirkbride R."/>
            <person name="Jenkins J."/>
            <person name="Plott C."/>
            <person name="Lovell J."/>
            <person name="Lin Y.-M."/>
            <person name="Vaughn R."/>
            <person name="Liu B."/>
            <person name="Li W."/>
            <person name="Simpson S."/>
            <person name="Scheffler B."/>
            <person name="Saski C."/>
            <person name="Grover C."/>
            <person name="Hu G."/>
            <person name="Conover J."/>
            <person name="Carlson J."/>
            <person name="Shu S."/>
            <person name="Boston L."/>
            <person name="Williams M."/>
            <person name="Peterson D."/>
            <person name="Mcgee K."/>
            <person name="Jones D."/>
            <person name="Wendel J."/>
            <person name="Stelly D."/>
            <person name="Grimwood J."/>
            <person name="Schmutz J."/>
        </authorList>
    </citation>
    <scope>NUCLEOTIDE SEQUENCE [LARGE SCALE GENOMIC DNA]</scope>
    <source>
        <strain evidence="9">1808015.09</strain>
    </source>
</reference>
<keyword evidence="10" id="KW-1185">Reference proteome</keyword>
<evidence type="ECO:0000256" key="5">
    <source>
        <dbReference type="ARBA" id="ARBA00023242"/>
    </source>
</evidence>
<accession>A0A5D2B8K7</accession>
<dbReference type="NCBIfam" id="TIGR01568">
    <property type="entry name" value="A_thal_3678"/>
    <property type="match status" value="1"/>
</dbReference>
<keyword evidence="3 6" id="KW-0805">Transcription regulation</keyword>
<evidence type="ECO:0000313" key="10">
    <source>
        <dbReference type="Proteomes" id="UP000323506"/>
    </source>
</evidence>
<protein>
    <recommendedName>
        <fullName evidence="6">Transcription repressor</fullName>
    </recommendedName>
    <alternativeName>
        <fullName evidence="6">Ovate family protein</fullName>
    </alternativeName>
</protein>
<feature type="compositionally biased region" description="Basic and acidic residues" evidence="7">
    <location>
        <begin position="25"/>
        <end position="34"/>
    </location>
</feature>
<gene>
    <name evidence="9" type="ORF">ES288_D09G124000v1</name>
</gene>
<dbReference type="Proteomes" id="UP000323506">
    <property type="component" value="Chromosome D09"/>
</dbReference>
<dbReference type="GO" id="GO:0005634">
    <property type="term" value="C:nucleus"/>
    <property type="evidence" value="ECO:0007669"/>
    <property type="project" value="UniProtKB-SubCell"/>
</dbReference>
<comment type="subcellular location">
    <subcellularLocation>
        <location evidence="1 6">Nucleus</location>
    </subcellularLocation>
</comment>
<dbReference type="GO" id="GO:0045892">
    <property type="term" value="P:negative regulation of DNA-templated transcription"/>
    <property type="evidence" value="ECO:0007669"/>
    <property type="project" value="UniProtKB-UniRule"/>
</dbReference>
<dbReference type="EMBL" id="CM017709">
    <property type="protein sequence ID" value="TYG53617.1"/>
    <property type="molecule type" value="Genomic_DNA"/>
</dbReference>
<feature type="compositionally biased region" description="Polar residues" evidence="7">
    <location>
        <begin position="41"/>
        <end position="50"/>
    </location>
</feature>
<feature type="region of interest" description="Disordered" evidence="7">
    <location>
        <begin position="18"/>
        <end position="93"/>
    </location>
</feature>
<comment type="function">
    <text evidence="6">Transcriptional repressor that regulates multiple aspects of plant growth and development.</text>
</comment>
<evidence type="ECO:0000256" key="7">
    <source>
        <dbReference type="SAM" id="MobiDB-lite"/>
    </source>
</evidence>
<keyword evidence="5 6" id="KW-0539">Nucleus</keyword>
<dbReference type="PANTHER" id="PTHR33057">
    <property type="entry name" value="TRANSCRIPTION REPRESSOR OFP7-RELATED"/>
    <property type="match status" value="1"/>
</dbReference>
<feature type="compositionally biased region" description="Polar residues" evidence="7">
    <location>
        <begin position="58"/>
        <end position="81"/>
    </location>
</feature>
<name>A0A5D2B8K7_GOSDA</name>
<dbReference type="Pfam" id="PF04844">
    <property type="entry name" value="Ovate"/>
    <property type="match status" value="1"/>
</dbReference>
<evidence type="ECO:0000259" key="8">
    <source>
        <dbReference type="PROSITE" id="PS51754"/>
    </source>
</evidence>
<evidence type="ECO:0000256" key="2">
    <source>
        <dbReference type="ARBA" id="ARBA00022491"/>
    </source>
</evidence>
<proteinExistence type="predicted"/>
<dbReference type="PROSITE" id="PS51754">
    <property type="entry name" value="OVATE"/>
    <property type="match status" value="1"/>
</dbReference>
<evidence type="ECO:0000256" key="3">
    <source>
        <dbReference type="ARBA" id="ARBA00023015"/>
    </source>
</evidence>
<keyword evidence="4 6" id="KW-0804">Transcription</keyword>
<evidence type="ECO:0000256" key="4">
    <source>
        <dbReference type="ARBA" id="ARBA00023163"/>
    </source>
</evidence>
<dbReference type="InterPro" id="IPR038933">
    <property type="entry name" value="Ovate"/>
</dbReference>
<dbReference type="AlphaFoldDB" id="A0A5D2B8K7"/>
<dbReference type="InterPro" id="IPR006458">
    <property type="entry name" value="Ovate_C"/>
</dbReference>
<dbReference type="PANTHER" id="PTHR33057:SF211">
    <property type="entry name" value="TRANSCRIPTION REPRESSOR"/>
    <property type="match status" value="1"/>
</dbReference>
<evidence type="ECO:0000256" key="1">
    <source>
        <dbReference type="ARBA" id="ARBA00004123"/>
    </source>
</evidence>
<sequence>MSSNKKNLFKSLLTVNAGCGCSRPKLSDAYEPKPKPKSSSAPRNPITNALPTIENDDLTSTSFSFNNNDTVSSSPTTTDLYSESEPDLPTAKLSRPCPKIIDSVAVVKDSDDPYKDFGHSMLQMIVEKRIYSKHDLEELLQCFLELNSPCHHDVIIKAFMEIRKRVLPDEIVTALQDQEPCFVHGGEKPGS</sequence>
<evidence type="ECO:0000313" key="9">
    <source>
        <dbReference type="EMBL" id="TYG53617.1"/>
    </source>
</evidence>
<evidence type="ECO:0000256" key="6">
    <source>
        <dbReference type="RuleBase" id="RU367028"/>
    </source>
</evidence>
<dbReference type="PROSITE" id="PS51257">
    <property type="entry name" value="PROKAR_LIPOPROTEIN"/>
    <property type="match status" value="1"/>
</dbReference>
<feature type="domain" description="OVATE" evidence="8">
    <location>
        <begin position="106"/>
        <end position="165"/>
    </location>
</feature>